<dbReference type="Proteomes" id="UP000194127">
    <property type="component" value="Unassembled WGS sequence"/>
</dbReference>
<dbReference type="EMBL" id="KZ110593">
    <property type="protein sequence ID" value="OSX65227.1"/>
    <property type="molecule type" value="Genomic_DNA"/>
</dbReference>
<dbReference type="AlphaFoldDB" id="A0A1X6N9A8"/>
<name>A0A1X6N9A8_9APHY</name>
<accession>A0A1X6N9A8</accession>
<organism evidence="2 3">
    <name type="scientific">Postia placenta MAD-698-R-SB12</name>
    <dbReference type="NCBI Taxonomy" id="670580"/>
    <lineage>
        <taxon>Eukaryota</taxon>
        <taxon>Fungi</taxon>
        <taxon>Dikarya</taxon>
        <taxon>Basidiomycota</taxon>
        <taxon>Agaricomycotina</taxon>
        <taxon>Agaricomycetes</taxon>
        <taxon>Polyporales</taxon>
        <taxon>Adustoporiaceae</taxon>
        <taxon>Rhodonia</taxon>
    </lineage>
</organism>
<feature type="region of interest" description="Disordered" evidence="1">
    <location>
        <begin position="175"/>
        <end position="197"/>
    </location>
</feature>
<dbReference type="STRING" id="670580.A0A1X6N9A8"/>
<gene>
    <name evidence="2" type="ORF">POSPLADRAFT_1053994</name>
</gene>
<dbReference type="OrthoDB" id="2017365at2759"/>
<reference evidence="2 3" key="1">
    <citation type="submission" date="2017-04" db="EMBL/GenBank/DDBJ databases">
        <title>Genome Sequence of the Model Brown-Rot Fungus Postia placenta SB12.</title>
        <authorList>
            <consortium name="DOE Joint Genome Institute"/>
            <person name="Gaskell J."/>
            <person name="Kersten P."/>
            <person name="Larrondo L.F."/>
            <person name="Canessa P."/>
            <person name="Martinez D."/>
            <person name="Hibbett D."/>
            <person name="Schmoll M."/>
            <person name="Kubicek C.P."/>
            <person name="Martinez A.T."/>
            <person name="Yadav J."/>
            <person name="Master E."/>
            <person name="Magnuson J.K."/>
            <person name="James T."/>
            <person name="Yaver D."/>
            <person name="Berka R."/>
            <person name="Labutti K."/>
            <person name="Lipzen A."/>
            <person name="Aerts A."/>
            <person name="Barry K."/>
            <person name="Henrissat B."/>
            <person name="Blanchette R."/>
            <person name="Grigoriev I."/>
            <person name="Cullen D."/>
        </authorList>
    </citation>
    <scope>NUCLEOTIDE SEQUENCE [LARGE SCALE GENOMIC DNA]</scope>
    <source>
        <strain evidence="2 3">MAD-698-R-SB12</strain>
    </source>
</reference>
<dbReference type="RefSeq" id="XP_024342021.1">
    <property type="nucleotide sequence ID" value="XM_024480474.1"/>
</dbReference>
<feature type="compositionally biased region" description="Polar residues" evidence="1">
    <location>
        <begin position="184"/>
        <end position="197"/>
    </location>
</feature>
<evidence type="ECO:0008006" key="4">
    <source>
        <dbReference type="Google" id="ProtNLM"/>
    </source>
</evidence>
<evidence type="ECO:0000313" key="2">
    <source>
        <dbReference type="EMBL" id="OSX65227.1"/>
    </source>
</evidence>
<keyword evidence="3" id="KW-1185">Reference proteome</keyword>
<evidence type="ECO:0000256" key="1">
    <source>
        <dbReference type="SAM" id="MobiDB-lite"/>
    </source>
</evidence>
<evidence type="ECO:0000313" key="3">
    <source>
        <dbReference type="Proteomes" id="UP000194127"/>
    </source>
</evidence>
<sequence>MSKTCSACRHVPLPLLVPALYLTLSSPPEAEKSDATASPRSALLVQRRDAPLTARTPPAIRRPLQKALFCRKGAHATRAAGKEHECQYEENVQRNLTEALMARNRQLEQLVAHYEQSSPTASSPDQSNPASPFITAELNDFLSSVNSLQHSSLFPFVSANSNGIHAGLSAPGPVYMLSSPEPDTPSTDISSQSDHFSLNSPTLQELSEFRSTFLSHHGQLGVSFPEPKMRAILDGDISGTYAHPVLIYVAQLMGCRLWQEQHRTVLNTPVEFIQLQFVEQALLDGPDPVTRLQVHSVLAIYFLIKRQMHEGRDQLLRGAQTAVQYGLRFDSHTSEGLQPLADTSDIAQEHICALSQLMYLDKAAAIVLNDPSLLSAEYDQQFRRLPYIFPTISKNNLVVLRARSVALLQASRQLSARWTEFIMSLGCMQDVTSPTTQMQWYEEYFELLDDVSEQISTLTPTMLKTSFFHHREETLALKMCLIISLTAAAELHRLLAYQHPESRVRCVDVVFEIVAITKGLQDDDYIFLDPILGTCWSMVATVLNQERISPLDETLVLQWRSSVTVILHSASKLGHTLPFMEDSMETINGVASLAEESPKPMPVSVM</sequence>
<proteinExistence type="predicted"/>
<dbReference type="GeneID" id="36325424"/>
<protein>
    <recommendedName>
        <fullName evidence="4">Transcription factor domain-containing protein</fullName>
    </recommendedName>
</protein>